<evidence type="ECO:0000313" key="2">
    <source>
        <dbReference type="EMBL" id="AQQ59732.1"/>
    </source>
</evidence>
<dbReference type="Proteomes" id="UP000188298">
    <property type="component" value="Chromosome"/>
</dbReference>
<dbReference type="Gene3D" id="3.40.50.10610">
    <property type="entry name" value="ABC-type transport auxiliary lipoprotein component"/>
    <property type="match status" value="1"/>
</dbReference>
<evidence type="ECO:0000256" key="1">
    <source>
        <dbReference type="SAM" id="Phobius"/>
    </source>
</evidence>
<dbReference type="KEGG" id="hbl:XJ32_06120"/>
<evidence type="ECO:0000313" key="3">
    <source>
        <dbReference type="Proteomes" id="UP000188298"/>
    </source>
</evidence>
<evidence type="ECO:0008006" key="4">
    <source>
        <dbReference type="Google" id="ProtNLM"/>
    </source>
</evidence>
<feature type="transmembrane region" description="Helical" evidence="1">
    <location>
        <begin position="21"/>
        <end position="39"/>
    </location>
</feature>
<dbReference type="EMBL" id="CP019645">
    <property type="protein sequence ID" value="AQQ59732.1"/>
    <property type="molecule type" value="Genomic_DNA"/>
</dbReference>
<reference evidence="2 3" key="1">
    <citation type="submission" date="2017-02" db="EMBL/GenBank/DDBJ databases">
        <title>Whole genome sequencing of Helicobacter bilis strain AAQJH.</title>
        <authorList>
            <person name="Conlan S."/>
            <person name="Thomas P.J."/>
            <person name="Mullikin J."/>
            <person name="Palmore T.N."/>
            <person name="Frank K.M."/>
            <person name="Segre J.A."/>
        </authorList>
    </citation>
    <scope>NUCLEOTIDE SEQUENCE [LARGE SCALE GENOMIC DNA]</scope>
    <source>
        <strain evidence="2 3">AAQJH</strain>
    </source>
</reference>
<dbReference type="SUPFAM" id="SSF159594">
    <property type="entry name" value="XCC0632-like"/>
    <property type="match status" value="1"/>
</dbReference>
<proteinExistence type="predicted"/>
<dbReference type="PROSITE" id="PS51257">
    <property type="entry name" value="PROKAR_LIPOPROTEIN"/>
    <property type="match status" value="1"/>
</dbReference>
<protein>
    <recommendedName>
        <fullName evidence="4">ABC-type transport auxiliary lipoprotein component domain-containing protein</fullName>
    </recommendedName>
</protein>
<dbReference type="AlphaFoldDB" id="A0A1Q2LIH9"/>
<name>A0A1Q2LIH9_9HELI</name>
<gene>
    <name evidence="2" type="ORF">XJ32_06120</name>
</gene>
<accession>A0A1Q2LIH9</accession>
<keyword evidence="1" id="KW-0472">Membrane</keyword>
<keyword evidence="1" id="KW-0812">Transmembrane</keyword>
<sequence length="203" mass="23250">MKHYLENETKGVNMRLNLMQGFYIILVAALLQGCLNVNLKSVLPDQTFYSLDNVELENQCKKKQDSFALQVNALSPYDSKDILLYNEKNEIKVLPNYKWIDLPKNMARNAFIKIASNHCLQVDQNPPLSQRLNTLRISINDLYVKGTSDYEAKVYLTYELLGYDMKRIKEGSITTSAMGENPAITLQHAMNEALQKIAKEIKK</sequence>
<keyword evidence="1" id="KW-1133">Transmembrane helix</keyword>
<organism evidence="2 3">
    <name type="scientific">Helicobacter bilis</name>
    <dbReference type="NCBI Taxonomy" id="37372"/>
    <lineage>
        <taxon>Bacteria</taxon>
        <taxon>Pseudomonadati</taxon>
        <taxon>Campylobacterota</taxon>
        <taxon>Epsilonproteobacteria</taxon>
        <taxon>Campylobacterales</taxon>
        <taxon>Helicobacteraceae</taxon>
        <taxon>Helicobacter</taxon>
    </lineage>
</organism>